<feature type="compositionally biased region" description="Basic and acidic residues" evidence="6">
    <location>
        <begin position="156"/>
        <end position="165"/>
    </location>
</feature>
<dbReference type="FunFam" id="1.10.10.60:FF:000002">
    <property type="entry name" value="Myb family transcription factor"/>
    <property type="match status" value="1"/>
</dbReference>
<dbReference type="Pfam" id="PF00249">
    <property type="entry name" value="Myb_DNA-binding"/>
    <property type="match status" value="1"/>
</dbReference>
<proteinExistence type="predicted"/>
<evidence type="ECO:0000259" key="7">
    <source>
        <dbReference type="PROSITE" id="PS51294"/>
    </source>
</evidence>
<dbReference type="InterPro" id="IPR009057">
    <property type="entry name" value="Homeodomain-like_sf"/>
</dbReference>
<dbReference type="InterPro" id="IPR006447">
    <property type="entry name" value="Myb_dom_plants"/>
</dbReference>
<feature type="region of interest" description="Disordered" evidence="6">
    <location>
        <begin position="405"/>
        <end position="510"/>
    </location>
</feature>
<dbReference type="InterPro" id="IPR017930">
    <property type="entry name" value="Myb_dom"/>
</dbReference>
<dbReference type="SUPFAM" id="SSF46689">
    <property type="entry name" value="Homeodomain-like"/>
    <property type="match status" value="1"/>
</dbReference>
<dbReference type="OMA" id="PKEHSEH"/>
<dbReference type="Proteomes" id="UP000007306">
    <property type="component" value="Chromosome 1"/>
</dbReference>
<dbReference type="RefSeq" id="XP_052146781.1">
    <property type="nucleotide sequence ID" value="XM_052290821.1"/>
</dbReference>
<dbReference type="Gene3D" id="1.10.10.60">
    <property type="entry name" value="Homeodomain-like"/>
    <property type="match status" value="1"/>
</dbReference>
<dbReference type="PANTHER" id="PTHR31003">
    <property type="entry name" value="MYB FAMILY TRANSCRIPTION FACTOR"/>
    <property type="match status" value="1"/>
</dbReference>
<evidence type="ECO:0000313" key="9">
    <source>
        <dbReference type="Proteomes" id="UP000007306"/>
    </source>
</evidence>
<feature type="region of interest" description="Disordered" evidence="6">
    <location>
        <begin position="143"/>
        <end position="168"/>
    </location>
</feature>
<feature type="compositionally biased region" description="Low complexity" evidence="6">
    <location>
        <begin position="415"/>
        <end position="430"/>
    </location>
</feature>
<keyword evidence="2" id="KW-0805">Transcription regulation</keyword>
<evidence type="ECO:0000256" key="3">
    <source>
        <dbReference type="ARBA" id="ARBA00023125"/>
    </source>
</evidence>
<dbReference type="InterPro" id="IPR044787">
    <property type="entry name" value="HHO5-like"/>
</dbReference>
<keyword evidence="9" id="KW-1185">Reference proteome</keyword>
<dbReference type="GO" id="GO:0005634">
    <property type="term" value="C:nucleus"/>
    <property type="evidence" value="ECO:0007669"/>
    <property type="project" value="UniProtKB-SubCell"/>
</dbReference>
<evidence type="ECO:0000256" key="5">
    <source>
        <dbReference type="ARBA" id="ARBA00023242"/>
    </source>
</evidence>
<protein>
    <recommendedName>
        <fullName evidence="7">HTH myb-type domain-containing protein</fullName>
    </recommendedName>
</protein>
<reference evidence="8 9" key="2">
    <citation type="submission" date="2018-04" db="EMBL/GenBank/DDBJ databases">
        <title>OglaRS2 (Oryza glaberrima Reference Sequence Version 2).</title>
        <authorList>
            <person name="Zhang J."/>
            <person name="Kudrna D."/>
            <person name="Lee S."/>
            <person name="Talag J."/>
            <person name="Rajasekar S."/>
            <person name="Wing R.A."/>
        </authorList>
    </citation>
    <scope>NUCLEOTIDE SEQUENCE [LARGE SCALE GENOMIC DNA]</scope>
    <source>
        <strain evidence="8 9">cv. IRGC 96717</strain>
    </source>
</reference>
<feature type="domain" description="HTH myb-type" evidence="7">
    <location>
        <begin position="268"/>
        <end position="326"/>
    </location>
</feature>
<dbReference type="NCBIfam" id="TIGR01557">
    <property type="entry name" value="myb_SHAQKYF"/>
    <property type="match status" value="1"/>
</dbReference>
<sequence length="510" mass="53242">MASSSSDLTLDDHHHLTAVAAASGQATQKLQEFLSRLEEERLKIDAFKRELPLCMQLLNHAMEAYRQQLEAYQMGSQHGAAAAAAARAPLVLEEFIPVKNIGIDVVAADKAAAAAAAAGGNSVSSEKASWMVSAQLWNAPASASAVDTAAKGPQTPKEHSEHHPLDTSPKLITALDGGGGGGAFLPFSKDNAMGDGSAAAAAALPELALAPAEKAAAAITIAAGEVDKKPYAHDNGVVARSREAQNGGKPPSTPPDGQAVPPPPQPHRKARRCWSPELHRRFVNALQILGGAQVATPKQIRELMKVDGLTNDEVKSHLQKYRLHTRRPMPSPAPPTAATPQLVVLGGIWVPPEYATQAAGPAIYGAHPATQPHYTAAVAAQEYYHHHHHHLQHHPAAAALVHHRAVAPPPPLPPQQQLAPPYSAKSSASARLGSPDSDGRGSGGGGAAAASGAGRDMSESIEEEGEGEEREDDDDDEEMAATNNAHAVDGDDDDDEINTTTTTSAGAINY</sequence>
<evidence type="ECO:0000256" key="2">
    <source>
        <dbReference type="ARBA" id="ARBA00023015"/>
    </source>
</evidence>
<evidence type="ECO:0000256" key="1">
    <source>
        <dbReference type="ARBA" id="ARBA00004123"/>
    </source>
</evidence>
<dbReference type="GeneID" id="127765857"/>
<dbReference type="PANTHER" id="PTHR31003:SF19">
    <property type="entry name" value="MYB FAMILY TRANSCRIPTION FACTOR EFM"/>
    <property type="match status" value="1"/>
</dbReference>
<reference evidence="8" key="1">
    <citation type="submission" date="2015-06" db="UniProtKB">
        <authorList>
            <consortium name="EnsemblPlants"/>
        </authorList>
    </citation>
    <scope>IDENTIFICATION</scope>
</reference>
<evidence type="ECO:0000313" key="8">
    <source>
        <dbReference type="EnsemblPlants" id="ORGLA01G0045900.1"/>
    </source>
</evidence>
<dbReference type="STRING" id="4538.I1NKR9"/>
<evidence type="ECO:0000256" key="6">
    <source>
        <dbReference type="SAM" id="MobiDB-lite"/>
    </source>
</evidence>
<gene>
    <name evidence="8" type="primary">LOC127765857</name>
</gene>
<organism evidence="8 9">
    <name type="scientific">Oryza glaberrima</name>
    <name type="common">African rice</name>
    <dbReference type="NCBI Taxonomy" id="4538"/>
    <lineage>
        <taxon>Eukaryota</taxon>
        <taxon>Viridiplantae</taxon>
        <taxon>Streptophyta</taxon>
        <taxon>Embryophyta</taxon>
        <taxon>Tracheophyta</taxon>
        <taxon>Spermatophyta</taxon>
        <taxon>Magnoliopsida</taxon>
        <taxon>Liliopsida</taxon>
        <taxon>Poales</taxon>
        <taxon>Poaceae</taxon>
        <taxon>BOP clade</taxon>
        <taxon>Oryzoideae</taxon>
        <taxon>Oryzeae</taxon>
        <taxon>Oryzinae</taxon>
        <taxon>Oryza</taxon>
    </lineage>
</organism>
<keyword evidence="5" id="KW-0539">Nucleus</keyword>
<keyword evidence="4" id="KW-0804">Transcription</keyword>
<keyword evidence="3" id="KW-0238">DNA-binding</keyword>
<dbReference type="eggNOG" id="ENOG502QU6F">
    <property type="taxonomic scope" value="Eukaryota"/>
</dbReference>
<dbReference type="KEGG" id="ogl:127765857"/>
<dbReference type="Pfam" id="PF26575">
    <property type="entry name" value="HHO5_N"/>
    <property type="match status" value="1"/>
</dbReference>
<dbReference type="Gramene" id="ORGLA01G0045900.1">
    <property type="protein sequence ID" value="ORGLA01G0045900.1"/>
    <property type="gene ID" value="ORGLA01G0045900"/>
</dbReference>
<name>I1NKR9_ORYGL</name>
<dbReference type="GO" id="GO:0003677">
    <property type="term" value="F:DNA binding"/>
    <property type="evidence" value="ECO:0007669"/>
    <property type="project" value="UniProtKB-KW"/>
</dbReference>
<comment type="subcellular location">
    <subcellularLocation>
        <location evidence="1">Nucleus</location>
    </subcellularLocation>
</comment>
<feature type="compositionally biased region" description="Acidic residues" evidence="6">
    <location>
        <begin position="459"/>
        <end position="479"/>
    </location>
</feature>
<dbReference type="PROSITE" id="PS51294">
    <property type="entry name" value="HTH_MYB"/>
    <property type="match status" value="1"/>
</dbReference>
<dbReference type="EnsemblPlants" id="ORGLA01G0045900.1">
    <property type="protein sequence ID" value="ORGLA01G0045900.1"/>
    <property type="gene ID" value="ORGLA01G0045900"/>
</dbReference>
<dbReference type="HOGENOM" id="CLU_036551_0_1_1"/>
<dbReference type="InterPro" id="IPR058673">
    <property type="entry name" value="HHO5-like_N"/>
</dbReference>
<accession>I1NKR9</accession>
<feature type="region of interest" description="Disordered" evidence="6">
    <location>
        <begin position="241"/>
        <end position="272"/>
    </location>
</feature>
<dbReference type="AlphaFoldDB" id="I1NKR9"/>
<dbReference type="GO" id="GO:0003700">
    <property type="term" value="F:DNA-binding transcription factor activity"/>
    <property type="evidence" value="ECO:0007669"/>
    <property type="project" value="InterPro"/>
</dbReference>
<dbReference type="InterPro" id="IPR001005">
    <property type="entry name" value="SANT/Myb"/>
</dbReference>
<evidence type="ECO:0000256" key="4">
    <source>
        <dbReference type="ARBA" id="ARBA00023163"/>
    </source>
</evidence>